<reference evidence="4 5" key="1">
    <citation type="journal article" date="2019" name="Nat. Plants">
        <title>Genome sequencing of Musa balbisiana reveals subgenome evolution and function divergence in polyploid bananas.</title>
        <authorList>
            <person name="Yao X."/>
        </authorList>
    </citation>
    <scope>NUCLEOTIDE SEQUENCE [LARGE SCALE GENOMIC DNA]</scope>
    <source>
        <strain evidence="5">cv. DH-PKW</strain>
        <tissue evidence="4">Leaves</tissue>
    </source>
</reference>
<evidence type="ECO:0000313" key="5">
    <source>
        <dbReference type="Proteomes" id="UP000317650"/>
    </source>
</evidence>
<feature type="coiled-coil region" evidence="1">
    <location>
        <begin position="531"/>
        <end position="583"/>
    </location>
</feature>
<feature type="coiled-coil region" evidence="1">
    <location>
        <begin position="613"/>
        <end position="756"/>
    </location>
</feature>
<evidence type="ECO:0000256" key="2">
    <source>
        <dbReference type="SAM" id="MobiDB-lite"/>
    </source>
</evidence>
<feature type="region of interest" description="Disordered" evidence="2">
    <location>
        <begin position="70"/>
        <end position="244"/>
    </location>
</feature>
<protein>
    <recommendedName>
        <fullName evidence="3">TATA element modulatory factor 1 TATA binding domain-containing protein</fullName>
    </recommendedName>
</protein>
<keyword evidence="5" id="KW-1185">Reference proteome</keyword>
<keyword evidence="1" id="KW-0175">Coiled coil</keyword>
<proteinExistence type="predicted"/>
<name>A0A4V4H809_MUSBA</name>
<feature type="coiled-coil region" evidence="1">
    <location>
        <begin position="884"/>
        <end position="911"/>
    </location>
</feature>
<feature type="compositionally biased region" description="Basic and acidic residues" evidence="2">
    <location>
        <begin position="223"/>
        <end position="237"/>
    </location>
</feature>
<dbReference type="InterPro" id="IPR022091">
    <property type="entry name" value="TMF_TATA-bd"/>
</dbReference>
<comment type="caution">
    <text evidence="4">The sequence shown here is derived from an EMBL/GenBank/DDBJ whole genome shotgun (WGS) entry which is preliminary data.</text>
</comment>
<gene>
    <name evidence="4" type="ORF">C4D60_Mb05t08670</name>
</gene>
<dbReference type="PANTHER" id="PTHR47347">
    <property type="entry name" value="GOLGIN CANDIDATE 5"/>
    <property type="match status" value="1"/>
</dbReference>
<feature type="domain" description="TATA element modulatory factor 1 TATA binding" evidence="3">
    <location>
        <begin position="813"/>
        <end position="911"/>
    </location>
</feature>
<dbReference type="AlphaFoldDB" id="A0A4V4H809"/>
<feature type="compositionally biased region" description="Basic and acidic residues" evidence="2">
    <location>
        <begin position="86"/>
        <end position="101"/>
    </location>
</feature>
<evidence type="ECO:0000256" key="1">
    <source>
        <dbReference type="SAM" id="Coils"/>
    </source>
</evidence>
<feature type="region of interest" description="Disordered" evidence="2">
    <location>
        <begin position="38"/>
        <end position="58"/>
    </location>
</feature>
<sequence length="926" mass="102928">MAWLGKVSLGGFPDLAGAVSKLSESVKNIEKNFDSALGLDEKHDSGDEGSAKWTSASDGKGIFEPVMAFMGNKGEEGPSKASVKAESLEHPPSAEESEKIPSAETTALSDKGIEDSTSKVDDTDSNNASIVVNEPGELDEISAVVGSSHSQDETETSLSGSKEEADLPPVFQHKVDADGDASNNSQPGDSQLQIAESVEPNVNSVFHAPEGLQHASDSQGSHVKNETESEQLVDKGSPKHSNVVVSVQESLEKEASVAIIPVGIMKHDHPNEVSDNNVPKPIGNEQDQNEASESVAHDDDVSLKSAKLSSEAMLVEAENDNAVSNNVPNSVNSFAEVEKVKQEMKMMEAALQGAARQAQVKADEISKLMNENEQLKSIIEDLKVYALTRERDTLRREQSKKNDAAALLKEKDEIISQVMAEARFGSLKKKNKDSTQSFSQIRELEEEKQRLNSKLQVEETKVESIKRDKAATEKLLQETIERNQSELAVQKEFYTNALNAAKEAEALAEARANNEARVELESRLKEAGEREAMLVQTLEELRQSLTRTEQQAVFREEMLRRDIDDLQKRYQASELRYTELITQVPESTRPLLRQIEAMQETSARREEGWAVVERALNSRLQEAEAKAAAAEEKERSLNERLSQSQSRITVLETQISCIRAEQTQLSRSLEKERQRASESRQEYLAAMEEAATQEGRAKQLEDEIKEIRSKHKKELQDEMVHRELLEKELERVRTAKAELEKTLARETSQIANQDQTKNLPTRKLSSAGSLSSIEESIFLQASLDSSDNFYLERRASGEATVSPYFLKSMTQSAYEAALRQKDGELASYMSRLASLESIRDSLAEELVKMTEQCDKLQAEAAVLPGLRAELEALRRRHSSALELMGERDEELEELRADIIDLKEMYREQVDLLVNRIQVMTSSAGAT</sequence>
<feature type="compositionally biased region" description="Basic and acidic residues" evidence="2">
    <location>
        <begin position="111"/>
        <end position="122"/>
    </location>
</feature>
<feature type="compositionally biased region" description="Polar residues" evidence="2">
    <location>
        <begin position="181"/>
        <end position="204"/>
    </location>
</feature>
<dbReference type="STRING" id="52838.A0A4V4H809"/>
<evidence type="ECO:0000313" key="4">
    <source>
        <dbReference type="EMBL" id="THU65915.1"/>
    </source>
</evidence>
<feature type="compositionally biased region" description="Basic and acidic residues" evidence="2">
    <location>
        <begin position="38"/>
        <end position="50"/>
    </location>
</feature>
<organism evidence="4 5">
    <name type="scientific">Musa balbisiana</name>
    <name type="common">Banana</name>
    <dbReference type="NCBI Taxonomy" id="52838"/>
    <lineage>
        <taxon>Eukaryota</taxon>
        <taxon>Viridiplantae</taxon>
        <taxon>Streptophyta</taxon>
        <taxon>Embryophyta</taxon>
        <taxon>Tracheophyta</taxon>
        <taxon>Spermatophyta</taxon>
        <taxon>Magnoliopsida</taxon>
        <taxon>Liliopsida</taxon>
        <taxon>Zingiberales</taxon>
        <taxon>Musaceae</taxon>
        <taxon>Musa</taxon>
    </lineage>
</organism>
<dbReference type="Pfam" id="PF12325">
    <property type="entry name" value="TMF_TATA_bd"/>
    <property type="match status" value="1"/>
</dbReference>
<feature type="coiled-coil region" evidence="1">
    <location>
        <begin position="337"/>
        <end position="385"/>
    </location>
</feature>
<feature type="coiled-coil region" evidence="1">
    <location>
        <begin position="825"/>
        <end position="859"/>
    </location>
</feature>
<dbReference type="EMBL" id="PYDT01000003">
    <property type="protein sequence ID" value="THU65915.1"/>
    <property type="molecule type" value="Genomic_DNA"/>
</dbReference>
<feature type="coiled-coil region" evidence="1">
    <location>
        <begin position="434"/>
        <end position="482"/>
    </location>
</feature>
<evidence type="ECO:0000259" key="3">
    <source>
        <dbReference type="Pfam" id="PF12325"/>
    </source>
</evidence>
<dbReference type="Proteomes" id="UP000317650">
    <property type="component" value="Chromosome 5"/>
</dbReference>
<dbReference type="PANTHER" id="PTHR47347:SF2">
    <property type="entry name" value="GOLGIN CANDIDATE 5"/>
    <property type="match status" value="1"/>
</dbReference>
<accession>A0A4V4H809</accession>
<feature type="region of interest" description="Disordered" evidence="2">
    <location>
        <begin position="266"/>
        <end position="300"/>
    </location>
</feature>